<evidence type="ECO:0000256" key="2">
    <source>
        <dbReference type="ARBA" id="ARBA00022490"/>
    </source>
</evidence>
<feature type="compositionally biased region" description="Low complexity" evidence="6">
    <location>
        <begin position="355"/>
        <end position="365"/>
    </location>
</feature>
<evidence type="ECO:0000256" key="5">
    <source>
        <dbReference type="PROSITE-ProRule" id="PRU00103"/>
    </source>
</evidence>
<feature type="region of interest" description="Disordered" evidence="6">
    <location>
        <begin position="587"/>
        <end position="705"/>
    </location>
</feature>
<gene>
    <name evidence="8" type="ORF">TCMB3V08_LOCUS6291</name>
</gene>
<feature type="region of interest" description="Disordered" evidence="6">
    <location>
        <begin position="732"/>
        <end position="762"/>
    </location>
</feature>
<dbReference type="Gene3D" id="1.25.10.10">
    <property type="entry name" value="Leucine-rich Repeat Variant"/>
    <property type="match status" value="3"/>
</dbReference>
<dbReference type="InterPro" id="IPR034085">
    <property type="entry name" value="TOG"/>
</dbReference>
<evidence type="ECO:0000256" key="1">
    <source>
        <dbReference type="ARBA" id="ARBA00004245"/>
    </source>
</evidence>
<dbReference type="GO" id="GO:0000776">
    <property type="term" value="C:kinetochore"/>
    <property type="evidence" value="ECO:0007669"/>
    <property type="project" value="TreeGrafter"/>
</dbReference>
<dbReference type="GO" id="GO:0008017">
    <property type="term" value="F:microtubule binding"/>
    <property type="evidence" value="ECO:0007669"/>
    <property type="project" value="TreeGrafter"/>
</dbReference>
<feature type="compositionally biased region" description="Low complexity" evidence="6">
    <location>
        <begin position="1011"/>
        <end position="1024"/>
    </location>
</feature>
<dbReference type="GO" id="GO:0005876">
    <property type="term" value="C:spindle microtubule"/>
    <property type="evidence" value="ECO:0007669"/>
    <property type="project" value="TreeGrafter"/>
</dbReference>
<feature type="region of interest" description="Disordered" evidence="6">
    <location>
        <begin position="355"/>
        <end position="403"/>
    </location>
</feature>
<evidence type="ECO:0000259" key="7">
    <source>
        <dbReference type="SMART" id="SM01349"/>
    </source>
</evidence>
<feature type="domain" description="TOG" evidence="7">
    <location>
        <begin position="771"/>
        <end position="1003"/>
    </location>
</feature>
<feature type="region of interest" description="Disordered" evidence="6">
    <location>
        <begin position="495"/>
        <end position="516"/>
    </location>
</feature>
<keyword evidence="2" id="KW-0963">Cytoplasm</keyword>
<proteinExistence type="predicted"/>
<dbReference type="PANTHER" id="PTHR21567:SF9">
    <property type="entry name" value="CLIP-ASSOCIATING PROTEIN"/>
    <property type="match status" value="1"/>
</dbReference>
<keyword evidence="3" id="KW-0677">Repeat</keyword>
<dbReference type="InterPro" id="IPR016024">
    <property type="entry name" value="ARM-type_fold"/>
</dbReference>
<dbReference type="InterPro" id="IPR021133">
    <property type="entry name" value="HEAT_type_2"/>
</dbReference>
<evidence type="ECO:0000313" key="8">
    <source>
        <dbReference type="EMBL" id="CAD7573659.1"/>
    </source>
</evidence>
<dbReference type="SUPFAM" id="SSF48371">
    <property type="entry name" value="ARM repeat"/>
    <property type="match status" value="1"/>
</dbReference>
<dbReference type="GO" id="GO:0045180">
    <property type="term" value="C:basal cortex"/>
    <property type="evidence" value="ECO:0007669"/>
    <property type="project" value="TreeGrafter"/>
</dbReference>
<evidence type="ECO:0000256" key="4">
    <source>
        <dbReference type="ARBA" id="ARBA00023212"/>
    </source>
</evidence>
<feature type="compositionally biased region" description="Polar residues" evidence="6">
    <location>
        <begin position="1"/>
        <end position="10"/>
    </location>
</feature>
<feature type="region of interest" description="Disordered" evidence="6">
    <location>
        <begin position="1"/>
        <end position="24"/>
    </location>
</feature>
<dbReference type="GO" id="GO:0031110">
    <property type="term" value="P:regulation of microtubule polymerization or depolymerization"/>
    <property type="evidence" value="ECO:0007669"/>
    <property type="project" value="UniProtKB-ARBA"/>
</dbReference>
<comment type="subcellular location">
    <subcellularLocation>
        <location evidence="1">Cytoplasm</location>
        <location evidence="1">Cytoskeleton</location>
    </subcellularLocation>
</comment>
<feature type="region of interest" description="Disordered" evidence="6">
    <location>
        <begin position="1260"/>
        <end position="1280"/>
    </location>
</feature>
<dbReference type="Pfam" id="PF21040">
    <property type="entry name" value="CEP104-like_TOG"/>
    <property type="match status" value="1"/>
</dbReference>
<dbReference type="EMBL" id="OE181760">
    <property type="protein sequence ID" value="CAD7573659.1"/>
    <property type="molecule type" value="Genomic_DNA"/>
</dbReference>
<name>A0A7R9P8I5_TIMCA</name>
<keyword evidence="4" id="KW-0206">Cytoskeleton</keyword>
<dbReference type="Pfam" id="PF12348">
    <property type="entry name" value="CLASP_N"/>
    <property type="match status" value="1"/>
</dbReference>
<evidence type="ECO:0000256" key="3">
    <source>
        <dbReference type="ARBA" id="ARBA00022737"/>
    </source>
</evidence>
<organism evidence="8">
    <name type="scientific">Timema californicum</name>
    <name type="common">California timema</name>
    <name type="synonym">Walking stick</name>
    <dbReference type="NCBI Taxonomy" id="61474"/>
    <lineage>
        <taxon>Eukaryota</taxon>
        <taxon>Metazoa</taxon>
        <taxon>Ecdysozoa</taxon>
        <taxon>Arthropoda</taxon>
        <taxon>Hexapoda</taxon>
        <taxon>Insecta</taxon>
        <taxon>Pterygota</taxon>
        <taxon>Neoptera</taxon>
        <taxon>Polyneoptera</taxon>
        <taxon>Phasmatodea</taxon>
        <taxon>Timematodea</taxon>
        <taxon>Timematoidea</taxon>
        <taxon>Timematidae</taxon>
        <taxon>Timema</taxon>
    </lineage>
</organism>
<feature type="domain" description="TOG" evidence="7">
    <location>
        <begin position="125"/>
        <end position="361"/>
    </location>
</feature>
<protein>
    <submittedName>
        <fullName evidence="8">(California timema) hypothetical protein</fullName>
    </submittedName>
</protein>
<feature type="region of interest" description="Disordered" evidence="6">
    <location>
        <begin position="1009"/>
        <end position="1039"/>
    </location>
</feature>
<dbReference type="GO" id="GO:0005881">
    <property type="term" value="C:cytoplasmic microtubule"/>
    <property type="evidence" value="ECO:0007669"/>
    <property type="project" value="TreeGrafter"/>
</dbReference>
<dbReference type="GO" id="GO:1902903">
    <property type="term" value="P:regulation of supramolecular fiber organization"/>
    <property type="evidence" value="ECO:0007669"/>
    <property type="project" value="UniProtKB-ARBA"/>
</dbReference>
<dbReference type="GO" id="GO:0040001">
    <property type="term" value="P:establishment of mitotic spindle localization"/>
    <property type="evidence" value="ECO:0007669"/>
    <property type="project" value="TreeGrafter"/>
</dbReference>
<dbReference type="GO" id="GO:0090307">
    <property type="term" value="P:mitotic spindle assembly"/>
    <property type="evidence" value="ECO:0007669"/>
    <property type="project" value="TreeGrafter"/>
</dbReference>
<dbReference type="PROSITE" id="PS50077">
    <property type="entry name" value="HEAT_REPEAT"/>
    <property type="match status" value="1"/>
</dbReference>
<feature type="compositionally biased region" description="Polar residues" evidence="6">
    <location>
        <begin position="373"/>
        <end position="391"/>
    </location>
</feature>
<reference evidence="8" key="1">
    <citation type="submission" date="2020-11" db="EMBL/GenBank/DDBJ databases">
        <authorList>
            <person name="Tran Van P."/>
        </authorList>
    </citation>
    <scope>NUCLEOTIDE SEQUENCE</scope>
</reference>
<feature type="domain" description="TOG" evidence="7">
    <location>
        <begin position="1134"/>
        <end position="1421"/>
    </location>
</feature>
<sequence length="1430" mass="155966">MFSFVSGPTSRSEDDLDGSVVSSATKRANSVPRKGSFTVPKSAPPSADFLTSLLLHCLVSTLCVHLSSILCLILLLSCMLSTAISGSKVRRALSLRRPASSAGGQAGAVDEETFTRSFEDVPTVQLFSARELDEHINQIKDIISDPNNDWNKRMDALKKVRSLMIAGAANFDELYVHLRTLEIPFQASVKDLRSQVVREACFTIAYLSEQLGNKLDHFAEYLLPSIIHLIQNSAKVMASAGLVTVRFIIRYTHSHRLVPIICQNVGSKSKDIRRACCEFLEQLLSSWSTQTLLRHTATIQEAIKKGIADADVDARVSSRKAYWSFHRHFPDQADSLLQSLDAAYKRALYGELSQSSSSNSLSQQSRYGVTSRPRLTSSATGSTENLHQFPTGSGGGGGLLHRTPSLTRQYRSGIPVLAAGPKSIDIAGTPYPAHPLALPAQELYPVPSLLASLSTLTLPTGQTLFQACWPVSCLSSAPDLFSAGVQPNLPQVTQVPPLDDGVSTPRRVTATPGGSLRSNSAIDLQAAQRAKARAQYAALARQKSVVLLTAFFFSVGLVPPDVSSLLPSPILRPRLLPARPRKNEVAGGMTVSAITSPERVGRTRSRVAGVSQSQPTSRSGSPSSRLSYATYASRELGRGDSPHGVLHPRRLSSGIPRSTGTSREASREPSPNRFTGIHDRSFGSKLRNRPMHSSTPERPPQPSRPVMAQKILQQSREAESALADALNFDTMDSGDFSRLPNSGRKTSYRPFDDHSDDSETSSVCSERSFDSYRRPSDDISDIIANCASTHWSDRKEGLVGLQNYFTHGNVLSGSELKKITEIFTKMFNDSHTKVFSMFLDTLNELIQAHKADLGDWLYCLLTRLLNKLGGDLLGSIHTKIHRVLNNVRDSFPHDQLLACLLRFLVDQTQTPNGKVKVAMLTFLNQLASVMEPPTCLGASPHASSALAKVITWTGDKSGDIRRAAQASLIVLFNLDTPHVTMILSSLAPEYQSRTTYVAVVKGAGVVGGGASSPPSLQSPSTPQHPRTPRAHTFDLDDSLNPEEVYRSLRRTTAEIQNYSFDAGSGKILERDRDTTSQDSGISQMSIGAGLEEQLEAMSINGTGHGAWNNTSPTHRLNALNKETASNGIIPRETHHQEDSEALRKVMEVLSTGVEGEAEGSEAERLVALTQLIKLIREGSTLAIMEQFKTLLRVLLEQLAKPEPKIRVQVLNVFTEMLKKRSMATCFQSFVELLTLKVLMAHKDPCKEVELEEVNPHLRGGRVENHLGKTTPSSPDRDSNLDLPVLSSRAQHDKHVLRIAEGCAATMGTVLPPDVVIRVLNPLIKTGDFPVNQGAIKMLTKLAENRPRDTVEPYLEEVMPGLIKQAYDNEESSVRKSAVFCMVALHAAVGEEAMKPHLAALNGSKLKLLHLYIKRAQTGSSVPTSPKNAPP</sequence>
<accession>A0A7R9P8I5</accession>
<feature type="repeat" description="HEAT" evidence="5">
    <location>
        <begin position="1357"/>
        <end position="1396"/>
    </location>
</feature>
<dbReference type="PANTHER" id="PTHR21567">
    <property type="entry name" value="CLASP"/>
    <property type="match status" value="1"/>
</dbReference>
<dbReference type="InterPro" id="IPR011989">
    <property type="entry name" value="ARM-like"/>
</dbReference>
<dbReference type="InterPro" id="IPR024395">
    <property type="entry name" value="CLASP_N_dom"/>
</dbReference>
<dbReference type="GO" id="GO:0005815">
    <property type="term" value="C:microtubule organizing center"/>
    <property type="evidence" value="ECO:0007669"/>
    <property type="project" value="TreeGrafter"/>
</dbReference>
<evidence type="ECO:0000256" key="6">
    <source>
        <dbReference type="SAM" id="MobiDB-lite"/>
    </source>
</evidence>
<feature type="compositionally biased region" description="Low complexity" evidence="6">
    <location>
        <begin position="611"/>
        <end position="627"/>
    </location>
</feature>
<dbReference type="SMART" id="SM01349">
    <property type="entry name" value="TOG"/>
    <property type="match status" value="3"/>
</dbReference>
<dbReference type="GO" id="GO:0072686">
    <property type="term" value="C:mitotic spindle"/>
    <property type="evidence" value="ECO:0007669"/>
    <property type="project" value="TreeGrafter"/>
</dbReference>